<keyword evidence="5 9" id="KW-0548">Nucleotidyltransferase</keyword>
<keyword evidence="4 9" id="KW-0819">tRNA processing</keyword>
<comment type="catalytic activity">
    <reaction evidence="8 9">
        <text>L-threonine + hydrogencarbonate + ATP = L-threonylcarbamoyladenylate + diphosphate + H2O</text>
        <dbReference type="Rhea" id="RHEA:36407"/>
        <dbReference type="ChEBI" id="CHEBI:15377"/>
        <dbReference type="ChEBI" id="CHEBI:17544"/>
        <dbReference type="ChEBI" id="CHEBI:30616"/>
        <dbReference type="ChEBI" id="CHEBI:33019"/>
        <dbReference type="ChEBI" id="CHEBI:57926"/>
        <dbReference type="ChEBI" id="CHEBI:73682"/>
        <dbReference type="EC" id="2.7.7.87"/>
    </reaction>
</comment>
<evidence type="ECO:0000313" key="11">
    <source>
        <dbReference type="EMBL" id="OOF39006.1"/>
    </source>
</evidence>
<dbReference type="RefSeq" id="WP_077494307.1">
    <property type="nucleotide sequence ID" value="NZ_MLHG01000049.1"/>
</dbReference>
<protein>
    <recommendedName>
        <fullName evidence="9">Threonylcarbamoyl-AMP synthase</fullName>
        <shortName evidence="9">TC-AMP synthase</shortName>
        <ecNumber evidence="9">2.7.7.87</ecNumber>
    </recommendedName>
    <alternativeName>
        <fullName evidence="9">L-threonylcarbamoyladenylate synthase</fullName>
    </alternativeName>
    <alternativeName>
        <fullName evidence="9">t(6)A37 threonylcarbamoyladenosine biosynthesis protein TsaC</fullName>
    </alternativeName>
    <alternativeName>
        <fullName evidence="9">tRNA threonylcarbamoyladenosine biosynthesis protein TsaC</fullName>
    </alternativeName>
</protein>
<comment type="subcellular location">
    <subcellularLocation>
        <location evidence="1 9">Cytoplasm</location>
    </subcellularLocation>
</comment>
<keyword evidence="6 9" id="KW-0547">Nucleotide-binding</keyword>
<dbReference type="Pfam" id="PF01300">
    <property type="entry name" value="Sua5_yciO_yrdC"/>
    <property type="match status" value="1"/>
</dbReference>
<evidence type="ECO:0000256" key="1">
    <source>
        <dbReference type="ARBA" id="ARBA00004496"/>
    </source>
</evidence>
<dbReference type="HAMAP" id="MF_01852">
    <property type="entry name" value="TsaC"/>
    <property type="match status" value="1"/>
</dbReference>
<gene>
    <name evidence="9" type="primary">tsaC</name>
    <name evidence="11" type="ORF">BKK47_07710</name>
</gene>
<dbReference type="FunFam" id="3.90.870.10:FF:000004">
    <property type="entry name" value="Threonylcarbamoyl-AMP synthase"/>
    <property type="match status" value="1"/>
</dbReference>
<dbReference type="Proteomes" id="UP000189426">
    <property type="component" value="Unassembled WGS sequence"/>
</dbReference>
<keyword evidence="2 9" id="KW-0963">Cytoplasm</keyword>
<proteinExistence type="inferred from homology"/>
<dbReference type="GO" id="GO:0002949">
    <property type="term" value="P:tRNA threonylcarbamoyladenosine modification"/>
    <property type="evidence" value="ECO:0007669"/>
    <property type="project" value="UniProtKB-UniRule"/>
</dbReference>
<dbReference type="PANTHER" id="PTHR17490:SF18">
    <property type="entry name" value="THREONYLCARBAMOYL-AMP SYNTHASE"/>
    <property type="match status" value="1"/>
</dbReference>
<dbReference type="GO" id="GO:0000049">
    <property type="term" value="F:tRNA binding"/>
    <property type="evidence" value="ECO:0007669"/>
    <property type="project" value="TreeGrafter"/>
</dbReference>
<keyword evidence="3 9" id="KW-0808">Transferase</keyword>
<dbReference type="EMBL" id="MLHG01000049">
    <property type="protein sequence ID" value="OOF39006.1"/>
    <property type="molecule type" value="Genomic_DNA"/>
</dbReference>
<dbReference type="GO" id="GO:0061710">
    <property type="term" value="F:L-threonylcarbamoyladenylate synthase"/>
    <property type="evidence" value="ECO:0007669"/>
    <property type="project" value="UniProtKB-EC"/>
</dbReference>
<evidence type="ECO:0000256" key="7">
    <source>
        <dbReference type="ARBA" id="ARBA00022840"/>
    </source>
</evidence>
<evidence type="ECO:0000256" key="6">
    <source>
        <dbReference type="ARBA" id="ARBA00022741"/>
    </source>
</evidence>
<dbReference type="PROSITE" id="PS51163">
    <property type="entry name" value="YRDC"/>
    <property type="match status" value="1"/>
</dbReference>
<evidence type="ECO:0000256" key="2">
    <source>
        <dbReference type="ARBA" id="ARBA00022490"/>
    </source>
</evidence>
<reference evidence="11 12" key="1">
    <citation type="submission" date="2016-10" db="EMBL/GenBank/DDBJ databases">
        <title>Rodentibacter gen. nov. and new species.</title>
        <authorList>
            <person name="Christensen H."/>
        </authorList>
    </citation>
    <scope>NUCLEOTIDE SEQUENCE [LARGE SCALE GENOMIC DNA]</scope>
    <source>
        <strain evidence="11 12">Ppn418</strain>
    </source>
</reference>
<comment type="function">
    <text evidence="9">Required for the formation of a threonylcarbamoyl group on adenosine at position 37 (t(6)A37) in tRNAs that read codons beginning with adenine. Catalyzes the conversion of L-threonine, HCO(3)(-)/CO(2) and ATP to give threonylcarbamoyl-AMP (TC-AMP) as the acyladenylate intermediate, with the release of diphosphate.</text>
</comment>
<keyword evidence="7 9" id="KW-0067">ATP-binding</keyword>
<evidence type="ECO:0000313" key="12">
    <source>
        <dbReference type="Proteomes" id="UP000189426"/>
    </source>
</evidence>
<dbReference type="InterPro" id="IPR017945">
    <property type="entry name" value="DHBP_synth_RibB-like_a/b_dom"/>
</dbReference>
<dbReference type="SUPFAM" id="SSF55821">
    <property type="entry name" value="YrdC/RibB"/>
    <property type="match status" value="1"/>
</dbReference>
<dbReference type="InterPro" id="IPR050156">
    <property type="entry name" value="TC-AMP_synthase_SUA5"/>
</dbReference>
<evidence type="ECO:0000256" key="4">
    <source>
        <dbReference type="ARBA" id="ARBA00022694"/>
    </source>
</evidence>
<dbReference type="AlphaFoldDB" id="A0A1V3IFD2"/>
<evidence type="ECO:0000256" key="9">
    <source>
        <dbReference type="HAMAP-Rule" id="MF_01852"/>
    </source>
</evidence>
<dbReference type="GO" id="GO:0005737">
    <property type="term" value="C:cytoplasm"/>
    <property type="evidence" value="ECO:0007669"/>
    <property type="project" value="UniProtKB-SubCell"/>
</dbReference>
<comment type="caution">
    <text evidence="11">The sequence shown here is derived from an EMBL/GenBank/DDBJ whole genome shotgun (WGS) entry which is preliminary data.</text>
</comment>
<accession>A0A1V3IFD2</accession>
<evidence type="ECO:0000256" key="8">
    <source>
        <dbReference type="ARBA" id="ARBA00048366"/>
    </source>
</evidence>
<dbReference type="InterPro" id="IPR006070">
    <property type="entry name" value="Sua5-like_dom"/>
</dbReference>
<dbReference type="PANTHER" id="PTHR17490">
    <property type="entry name" value="SUA5"/>
    <property type="match status" value="1"/>
</dbReference>
<organism evidence="11 12">
    <name type="scientific">Rodentibacter mrazii</name>
    <dbReference type="NCBI Taxonomy" id="1908257"/>
    <lineage>
        <taxon>Bacteria</taxon>
        <taxon>Pseudomonadati</taxon>
        <taxon>Pseudomonadota</taxon>
        <taxon>Gammaproteobacteria</taxon>
        <taxon>Pasteurellales</taxon>
        <taxon>Pasteurellaceae</taxon>
        <taxon>Rodentibacter</taxon>
    </lineage>
</organism>
<dbReference type="GO" id="GO:0005524">
    <property type="term" value="F:ATP binding"/>
    <property type="evidence" value="ECO:0007669"/>
    <property type="project" value="UniProtKB-UniRule"/>
</dbReference>
<feature type="domain" description="YrdC-like" evidence="10">
    <location>
        <begin position="1"/>
        <end position="183"/>
    </location>
</feature>
<evidence type="ECO:0000259" key="10">
    <source>
        <dbReference type="PROSITE" id="PS51163"/>
    </source>
</evidence>
<sequence>MTLQQIVACLLQDQVVAYPTEAVFGLGCNPFSESAVKKLLDLKQRPMEKGLILIAPTLTFLLPFIDLSGVTETQMARLTTRYNRPITWVVPAKSDVSPFLTGKFNTIAVRLSDHPAVQALCETTGFALTSTSANLTGASPCRTVEEVRSQFGEDFPVLDLPVGKAKNPSEIRDLITNQLFRQG</sequence>
<comment type="similarity">
    <text evidence="9">Belongs to the SUA5 family. TsaC subfamily.</text>
</comment>
<keyword evidence="12" id="KW-1185">Reference proteome</keyword>
<dbReference type="InterPro" id="IPR023535">
    <property type="entry name" value="TC-AMP_synthase"/>
</dbReference>
<dbReference type="GO" id="GO:0003725">
    <property type="term" value="F:double-stranded RNA binding"/>
    <property type="evidence" value="ECO:0007669"/>
    <property type="project" value="InterPro"/>
</dbReference>
<dbReference type="GO" id="GO:0006450">
    <property type="term" value="P:regulation of translational fidelity"/>
    <property type="evidence" value="ECO:0007669"/>
    <property type="project" value="TreeGrafter"/>
</dbReference>
<evidence type="ECO:0000256" key="3">
    <source>
        <dbReference type="ARBA" id="ARBA00022679"/>
    </source>
</evidence>
<dbReference type="EC" id="2.7.7.87" evidence="9"/>
<evidence type="ECO:0000256" key="5">
    <source>
        <dbReference type="ARBA" id="ARBA00022695"/>
    </source>
</evidence>
<dbReference type="Gene3D" id="3.90.870.10">
    <property type="entry name" value="DHBP synthase"/>
    <property type="match status" value="1"/>
</dbReference>
<dbReference type="STRING" id="1908257.BKK47_07710"/>
<name>A0A1V3IFD2_9PAST</name>